<sequence>MLRKHDDAARRRSPPDVLHHLTVTTLYNVVTVCIRFHPCQHHNTITTTTTRHLYDGTPPWQGRDAAARMIKGRQTTTSFIIFVNLISFFDMSLRCHVAHSAIAPR</sequence>
<evidence type="ECO:0000313" key="1">
    <source>
        <dbReference type="EMBL" id="KIJ90529.1"/>
    </source>
</evidence>
<proteinExistence type="predicted"/>
<accession>A0A0C9WH40</accession>
<dbReference type="AlphaFoldDB" id="A0A0C9WH40"/>
<dbReference type="Proteomes" id="UP000054477">
    <property type="component" value="Unassembled WGS sequence"/>
</dbReference>
<reference evidence="2" key="2">
    <citation type="submission" date="2015-01" db="EMBL/GenBank/DDBJ databases">
        <title>Evolutionary Origins and Diversification of the Mycorrhizal Mutualists.</title>
        <authorList>
            <consortium name="DOE Joint Genome Institute"/>
            <consortium name="Mycorrhizal Genomics Consortium"/>
            <person name="Kohler A."/>
            <person name="Kuo A."/>
            <person name="Nagy L.G."/>
            <person name="Floudas D."/>
            <person name="Copeland A."/>
            <person name="Barry K.W."/>
            <person name="Cichocki N."/>
            <person name="Veneault-Fourrey C."/>
            <person name="LaButti K."/>
            <person name="Lindquist E.A."/>
            <person name="Lipzen A."/>
            <person name="Lundell T."/>
            <person name="Morin E."/>
            <person name="Murat C."/>
            <person name="Riley R."/>
            <person name="Ohm R."/>
            <person name="Sun H."/>
            <person name="Tunlid A."/>
            <person name="Henrissat B."/>
            <person name="Grigoriev I.V."/>
            <person name="Hibbett D.S."/>
            <person name="Martin F."/>
        </authorList>
    </citation>
    <scope>NUCLEOTIDE SEQUENCE [LARGE SCALE GENOMIC DNA]</scope>
    <source>
        <strain evidence="2">LaAM-08-1</strain>
    </source>
</reference>
<dbReference type="HOGENOM" id="CLU_2237045_0_0_1"/>
<reference evidence="1 2" key="1">
    <citation type="submission" date="2014-04" db="EMBL/GenBank/DDBJ databases">
        <authorList>
            <consortium name="DOE Joint Genome Institute"/>
            <person name="Kuo A."/>
            <person name="Kohler A."/>
            <person name="Nagy L.G."/>
            <person name="Floudas D."/>
            <person name="Copeland A."/>
            <person name="Barry K.W."/>
            <person name="Cichocki N."/>
            <person name="Veneault-Fourrey C."/>
            <person name="LaButti K."/>
            <person name="Lindquist E.A."/>
            <person name="Lipzen A."/>
            <person name="Lundell T."/>
            <person name="Morin E."/>
            <person name="Murat C."/>
            <person name="Sun H."/>
            <person name="Tunlid A."/>
            <person name="Henrissat B."/>
            <person name="Grigoriev I.V."/>
            <person name="Hibbett D.S."/>
            <person name="Martin F."/>
            <person name="Nordberg H.P."/>
            <person name="Cantor M.N."/>
            <person name="Hua S.X."/>
        </authorList>
    </citation>
    <scope>NUCLEOTIDE SEQUENCE [LARGE SCALE GENOMIC DNA]</scope>
    <source>
        <strain evidence="1 2">LaAM-08-1</strain>
    </source>
</reference>
<evidence type="ECO:0000313" key="2">
    <source>
        <dbReference type="Proteomes" id="UP000054477"/>
    </source>
</evidence>
<dbReference type="EMBL" id="KN839162">
    <property type="protein sequence ID" value="KIJ90529.1"/>
    <property type="molecule type" value="Genomic_DNA"/>
</dbReference>
<protein>
    <submittedName>
        <fullName evidence="1">Uncharacterized protein</fullName>
    </submittedName>
</protein>
<name>A0A0C9WH40_9AGAR</name>
<keyword evidence="2" id="KW-1185">Reference proteome</keyword>
<gene>
    <name evidence="1" type="ORF">K443DRAFT_541091</name>
</gene>
<organism evidence="1 2">
    <name type="scientific">Laccaria amethystina LaAM-08-1</name>
    <dbReference type="NCBI Taxonomy" id="1095629"/>
    <lineage>
        <taxon>Eukaryota</taxon>
        <taxon>Fungi</taxon>
        <taxon>Dikarya</taxon>
        <taxon>Basidiomycota</taxon>
        <taxon>Agaricomycotina</taxon>
        <taxon>Agaricomycetes</taxon>
        <taxon>Agaricomycetidae</taxon>
        <taxon>Agaricales</taxon>
        <taxon>Agaricineae</taxon>
        <taxon>Hydnangiaceae</taxon>
        <taxon>Laccaria</taxon>
    </lineage>
</organism>